<proteinExistence type="predicted"/>
<comment type="caution">
    <text evidence="3">The sequence shown here is derived from an EMBL/GenBank/DDBJ whole genome shotgun (WGS) entry which is preliminary data.</text>
</comment>
<dbReference type="AlphaFoldDB" id="A0A2D3WL53"/>
<feature type="region of interest" description="Disordered" evidence="2">
    <location>
        <begin position="340"/>
        <end position="371"/>
    </location>
</feature>
<dbReference type="EMBL" id="DLUI01000046">
    <property type="protein sequence ID" value="DAB39026.1"/>
    <property type="molecule type" value="Genomic_DNA"/>
</dbReference>
<sequence length="441" mass="49514">MRVVILSVLSALYLYGANDPQAILNDVAKLRQKYEECRQEQNALSTTDATAKIKGYQKRISNLENEIKQRNSELQSLKKRTTELERELSQKRGVIQSLEKTLTSKDQKYRDFAAQNERLTKETNTIKVSKVERENLKRALVKAKTDFDTLERSMGKTDKEAAALRVSLTDAKAEIERLRTRPMQGQPPIKGVEPSAKMSDQSAKVKALQNELSKANAMIVQMQKAPSTVVVQEKIVTKVVEPTEKIVALQRELSAAQATIANLKKGTKTIIQERVVEKVVYKERPALKEKIVEKVVYKDRPVVQEKIVEKVVYKDRPIPPAKVALKSADATERLNKALQQKLTPPKTTKTTASKELKAPATVASTPVKQGKSSAYRMASNAPIYNAPGGSVVDTWEERRSFTAGNPSGGWVHITGYFVNRVWQRTAEGENLYVRESDVIRR</sequence>
<feature type="coiled-coil region" evidence="1">
    <location>
        <begin position="27"/>
        <end position="101"/>
    </location>
</feature>
<protein>
    <submittedName>
        <fullName evidence="3">Uncharacterized protein</fullName>
    </submittedName>
</protein>
<evidence type="ECO:0000256" key="1">
    <source>
        <dbReference type="SAM" id="Coils"/>
    </source>
</evidence>
<organism evidence="3 4">
    <name type="scientific">Sulfuricurvum kujiense</name>
    <dbReference type="NCBI Taxonomy" id="148813"/>
    <lineage>
        <taxon>Bacteria</taxon>
        <taxon>Pseudomonadati</taxon>
        <taxon>Campylobacterota</taxon>
        <taxon>Epsilonproteobacteria</taxon>
        <taxon>Campylobacterales</taxon>
        <taxon>Sulfurimonadaceae</taxon>
        <taxon>Sulfuricurvum</taxon>
    </lineage>
</organism>
<feature type="coiled-coil region" evidence="1">
    <location>
        <begin position="133"/>
        <end position="266"/>
    </location>
</feature>
<name>A0A2D3WL53_9BACT</name>
<evidence type="ECO:0000256" key="2">
    <source>
        <dbReference type="SAM" id="MobiDB-lite"/>
    </source>
</evidence>
<gene>
    <name evidence="3" type="ORF">CFH83_02965</name>
</gene>
<feature type="compositionally biased region" description="Polar residues" evidence="2">
    <location>
        <begin position="362"/>
        <end position="371"/>
    </location>
</feature>
<dbReference type="Proteomes" id="UP000228859">
    <property type="component" value="Unassembled WGS sequence"/>
</dbReference>
<reference evidence="3 4" key="1">
    <citation type="journal article" date="2017" name="Front. Microbiol.">
        <title>Comparative Genomic Analysis of the Class Epsilonproteobacteria and Proposed Reclassification to Epsilonbacteraeota (phyl. nov.).</title>
        <authorList>
            <person name="Waite D.W."/>
            <person name="Vanwonterghem I."/>
            <person name="Rinke C."/>
            <person name="Parks D.H."/>
            <person name="Zhang Y."/>
            <person name="Takai K."/>
            <person name="Sievert S.M."/>
            <person name="Simon J."/>
            <person name="Campbell B.J."/>
            <person name="Hanson T.E."/>
            <person name="Woyke T."/>
            <person name="Klotz M.G."/>
            <person name="Hugenholtz P."/>
        </authorList>
    </citation>
    <scope>NUCLEOTIDE SEQUENCE [LARGE SCALE GENOMIC DNA]</scope>
    <source>
        <strain evidence="3">UBA12443</strain>
    </source>
</reference>
<evidence type="ECO:0000313" key="3">
    <source>
        <dbReference type="EMBL" id="DAB39026.1"/>
    </source>
</evidence>
<evidence type="ECO:0000313" key="4">
    <source>
        <dbReference type="Proteomes" id="UP000228859"/>
    </source>
</evidence>
<dbReference type="RefSeq" id="WP_294893754.1">
    <property type="nucleotide sequence ID" value="NZ_DLUI01000046.1"/>
</dbReference>
<accession>A0A2D3WL53</accession>
<keyword evidence="1" id="KW-0175">Coiled coil</keyword>
<feature type="compositionally biased region" description="Low complexity" evidence="2">
    <location>
        <begin position="340"/>
        <end position="351"/>
    </location>
</feature>